<feature type="compositionally biased region" description="Basic and acidic residues" evidence="1">
    <location>
        <begin position="55"/>
        <end position="79"/>
    </location>
</feature>
<organism evidence="2 3">
    <name type="scientific">Stephania yunnanensis</name>
    <dbReference type="NCBI Taxonomy" id="152371"/>
    <lineage>
        <taxon>Eukaryota</taxon>
        <taxon>Viridiplantae</taxon>
        <taxon>Streptophyta</taxon>
        <taxon>Embryophyta</taxon>
        <taxon>Tracheophyta</taxon>
        <taxon>Spermatophyta</taxon>
        <taxon>Magnoliopsida</taxon>
        <taxon>Ranunculales</taxon>
        <taxon>Menispermaceae</taxon>
        <taxon>Menispermoideae</taxon>
        <taxon>Cissampelideae</taxon>
        <taxon>Stephania</taxon>
    </lineage>
</organism>
<dbReference type="AlphaFoldDB" id="A0AAP0EIT0"/>
<feature type="region of interest" description="Disordered" evidence="1">
    <location>
        <begin position="51"/>
        <end position="120"/>
    </location>
</feature>
<evidence type="ECO:0000256" key="1">
    <source>
        <dbReference type="SAM" id="MobiDB-lite"/>
    </source>
</evidence>
<protein>
    <submittedName>
        <fullName evidence="2">Uncharacterized protein</fullName>
    </submittedName>
</protein>
<sequence>MIHIIKVSVSKQVEVSKVRLEKSTLEARHEDACFQPCVWVGHDPRCQVAEVPTEMTKERSARRQTDGRQQRRTSKHESDLVVEELVDNELRGAVGVDGQQDAEDSALARSSGSGKIRTSD</sequence>
<accession>A0AAP0EIT0</accession>
<reference evidence="2 3" key="1">
    <citation type="submission" date="2024-01" db="EMBL/GenBank/DDBJ databases">
        <title>Genome assemblies of Stephania.</title>
        <authorList>
            <person name="Yang L."/>
        </authorList>
    </citation>
    <scope>NUCLEOTIDE SEQUENCE [LARGE SCALE GENOMIC DNA]</scope>
    <source>
        <strain evidence="2">YNDBR</strain>
        <tissue evidence="2">Leaf</tissue>
    </source>
</reference>
<comment type="caution">
    <text evidence="2">The sequence shown here is derived from an EMBL/GenBank/DDBJ whole genome shotgun (WGS) entry which is preliminary data.</text>
</comment>
<dbReference type="Proteomes" id="UP001420932">
    <property type="component" value="Unassembled WGS sequence"/>
</dbReference>
<keyword evidence="3" id="KW-1185">Reference proteome</keyword>
<dbReference type="EMBL" id="JBBNAF010000012">
    <property type="protein sequence ID" value="KAK9092960.1"/>
    <property type="molecule type" value="Genomic_DNA"/>
</dbReference>
<gene>
    <name evidence="2" type="ORF">Syun_027871</name>
</gene>
<evidence type="ECO:0000313" key="3">
    <source>
        <dbReference type="Proteomes" id="UP001420932"/>
    </source>
</evidence>
<proteinExistence type="predicted"/>
<evidence type="ECO:0000313" key="2">
    <source>
        <dbReference type="EMBL" id="KAK9092960.1"/>
    </source>
</evidence>
<name>A0AAP0EIT0_9MAGN</name>